<name>A0A5N6ZF48_9EURO</name>
<keyword evidence="7" id="KW-1185">Reference proteome</keyword>
<evidence type="ECO:0000256" key="4">
    <source>
        <dbReference type="ARBA" id="ARBA00038277"/>
    </source>
</evidence>
<evidence type="ECO:0000313" key="7">
    <source>
        <dbReference type="Proteomes" id="UP000327118"/>
    </source>
</evidence>
<keyword evidence="3" id="KW-0949">S-adenosyl-L-methionine</keyword>
<evidence type="ECO:0000256" key="3">
    <source>
        <dbReference type="ARBA" id="ARBA00022691"/>
    </source>
</evidence>
<dbReference type="PANTHER" id="PTHR43712:SF5">
    <property type="entry name" value="O-METHYLTRANSFERASE ASQN-RELATED"/>
    <property type="match status" value="1"/>
</dbReference>
<dbReference type="AlphaFoldDB" id="A0A5N6ZF48"/>
<keyword evidence="1 6" id="KW-0489">Methyltransferase</keyword>
<evidence type="ECO:0000259" key="5">
    <source>
        <dbReference type="Pfam" id="PF00891"/>
    </source>
</evidence>
<dbReference type="InterPro" id="IPR016461">
    <property type="entry name" value="COMT-like"/>
</dbReference>
<dbReference type="PROSITE" id="PS51683">
    <property type="entry name" value="SAM_OMT_II"/>
    <property type="match status" value="1"/>
</dbReference>
<dbReference type="InterPro" id="IPR029063">
    <property type="entry name" value="SAM-dependent_MTases_sf"/>
</dbReference>
<dbReference type="Pfam" id="PF00891">
    <property type="entry name" value="Methyltransf_2"/>
    <property type="match status" value="1"/>
</dbReference>
<dbReference type="OrthoDB" id="1606438at2759"/>
<dbReference type="EMBL" id="ML739040">
    <property type="protein sequence ID" value="KAE8356304.1"/>
    <property type="molecule type" value="Genomic_DNA"/>
</dbReference>
<gene>
    <name evidence="6" type="ORF">BDV28DRAFT_145339</name>
</gene>
<dbReference type="Gene3D" id="3.40.50.150">
    <property type="entry name" value="Vaccinia Virus protein VP39"/>
    <property type="match status" value="1"/>
</dbReference>
<evidence type="ECO:0000313" key="6">
    <source>
        <dbReference type="EMBL" id="KAE8356304.1"/>
    </source>
</evidence>
<protein>
    <submittedName>
        <fullName evidence="6">O-methyltransferase-domain-containing protein</fullName>
    </submittedName>
</protein>
<organism evidence="6 7">
    <name type="scientific">Aspergillus coremiiformis</name>
    <dbReference type="NCBI Taxonomy" id="138285"/>
    <lineage>
        <taxon>Eukaryota</taxon>
        <taxon>Fungi</taxon>
        <taxon>Dikarya</taxon>
        <taxon>Ascomycota</taxon>
        <taxon>Pezizomycotina</taxon>
        <taxon>Eurotiomycetes</taxon>
        <taxon>Eurotiomycetidae</taxon>
        <taxon>Eurotiales</taxon>
        <taxon>Aspergillaceae</taxon>
        <taxon>Aspergillus</taxon>
        <taxon>Aspergillus subgen. Circumdati</taxon>
    </lineage>
</organism>
<dbReference type="Proteomes" id="UP000327118">
    <property type="component" value="Unassembled WGS sequence"/>
</dbReference>
<evidence type="ECO:0000256" key="2">
    <source>
        <dbReference type="ARBA" id="ARBA00022679"/>
    </source>
</evidence>
<evidence type="ECO:0000256" key="1">
    <source>
        <dbReference type="ARBA" id="ARBA00022603"/>
    </source>
</evidence>
<feature type="domain" description="O-methyltransferase C-terminal" evidence="5">
    <location>
        <begin position="98"/>
        <end position="192"/>
    </location>
</feature>
<dbReference type="PANTHER" id="PTHR43712">
    <property type="entry name" value="PUTATIVE (AFU_ORTHOLOGUE AFUA_4G14580)-RELATED"/>
    <property type="match status" value="1"/>
</dbReference>
<comment type="similarity">
    <text evidence="4">Belongs to the class I-like SAM-binding methyltransferase superfamily. Cation-independent O-methyltransferase family.</text>
</comment>
<dbReference type="GO" id="GO:0044550">
    <property type="term" value="P:secondary metabolite biosynthetic process"/>
    <property type="evidence" value="ECO:0007669"/>
    <property type="project" value="UniProtKB-ARBA"/>
</dbReference>
<dbReference type="GO" id="GO:0032259">
    <property type="term" value="P:methylation"/>
    <property type="evidence" value="ECO:0007669"/>
    <property type="project" value="UniProtKB-KW"/>
</dbReference>
<dbReference type="SUPFAM" id="SSF53335">
    <property type="entry name" value="S-adenosyl-L-methionine-dependent methyltransferases"/>
    <property type="match status" value="1"/>
</dbReference>
<proteinExistence type="inferred from homology"/>
<accession>A0A5N6ZF48</accession>
<sequence>MDTFTASPTLNKLATIISESVPILQGKTSENASDIRLKVVEACHRMLALVTSPAEMLKEMVLITESRILAGHQPLPDRLHRSLHWTDAHDRVGVPHSFFDPQPPFGRYADVFLLRYILHDWNDQDCRVILHALATGVKPGASILVAEQVLRSPGTVPWQRERVMRALDMQMTIQFGSKERTYDDWEAFFKSADPSPEIVACVHPARSADSFMELKKRA</sequence>
<dbReference type="InterPro" id="IPR001077">
    <property type="entry name" value="COMT_C"/>
</dbReference>
<keyword evidence="2 6" id="KW-0808">Transferase</keyword>
<dbReference type="GO" id="GO:0008171">
    <property type="term" value="F:O-methyltransferase activity"/>
    <property type="evidence" value="ECO:0007669"/>
    <property type="project" value="InterPro"/>
</dbReference>
<reference evidence="7" key="1">
    <citation type="submission" date="2019-04" db="EMBL/GenBank/DDBJ databases">
        <title>Friends and foes A comparative genomics studyof 23 Aspergillus species from section Flavi.</title>
        <authorList>
            <consortium name="DOE Joint Genome Institute"/>
            <person name="Kjaerbolling I."/>
            <person name="Vesth T."/>
            <person name="Frisvad J.C."/>
            <person name="Nybo J.L."/>
            <person name="Theobald S."/>
            <person name="Kildgaard S."/>
            <person name="Isbrandt T."/>
            <person name="Kuo A."/>
            <person name="Sato A."/>
            <person name="Lyhne E.K."/>
            <person name="Kogle M.E."/>
            <person name="Wiebenga A."/>
            <person name="Kun R.S."/>
            <person name="Lubbers R.J."/>
            <person name="Makela M.R."/>
            <person name="Barry K."/>
            <person name="Chovatia M."/>
            <person name="Clum A."/>
            <person name="Daum C."/>
            <person name="Haridas S."/>
            <person name="He G."/>
            <person name="LaButti K."/>
            <person name="Lipzen A."/>
            <person name="Mondo S."/>
            <person name="Riley R."/>
            <person name="Salamov A."/>
            <person name="Simmons B.A."/>
            <person name="Magnuson J.K."/>
            <person name="Henrissat B."/>
            <person name="Mortensen U.H."/>
            <person name="Larsen T.O."/>
            <person name="Devries R.P."/>
            <person name="Grigoriev I.V."/>
            <person name="Machida M."/>
            <person name="Baker S.E."/>
            <person name="Andersen M.R."/>
        </authorList>
    </citation>
    <scope>NUCLEOTIDE SEQUENCE [LARGE SCALE GENOMIC DNA]</scope>
    <source>
        <strain evidence="7">CBS 553.77</strain>
    </source>
</reference>